<sequence length="795" mass="89908">MSAGQRMSFAALFERHPEVCIPILQRDYAHGRATAVEVRGAFLQALREALDKPEDDPTLPLDLDFVYGSIDSTGAFAPLDGQQRLTTLLLLHWYVAANDGCLADFMRRAAPARGARFTYAVRPSSREFFDELLDWQPAQRLGTSLSAEIADQPWFFLSWKMDPTIQSALTMLDAIDARFADAKGFYDRLTSSDRPAITFQLLDLQRFGLSDDLYIKMNARGKPLTSFETFKARLVDHVKSVLPSQSFTLHDRQVSVSEYISHKIDTVWADLLWEYRDEQTALFDERCMNLVRAVVIATRRHGENADDALMRALRDGKEAFSFLRYHEAGCLDEAFIRTFVTLLDAWSGHKGGIRPLLPAGCAFDENAFVERLLKDATGLSYTSFVQFTAYCEFLTSHIEGSAEAFGEWMRVLVNLSTNTPYDRLDDFTRSVQSVRDMLEHAPDILTYLTSPAGKSVEGFYRLQLREERIKAGLILRGENWRAVIESAERHLYFAGQIEFLLDFAGVLDRWEHEAGFTWLPEQEADHLAQFASYRDKAFAVFEDKGLRHFPDSLWERALLVQGDYLLGVRSNHSFLHNTERDESWKLLLRAGASEVALAKRQLVKDVFDNLNPNCSVEESLSALVQSSFPDEPWRALLVQHPKAIAYCKRRNVRREAGGRLYLLSKVRRSGEHAELLTFVLYHRLLAVLQSGDDINYVYVASDEIEPYVSGTFACRQGRLSVLVKPDRLGLSIAAGYLDKGGGLLPSSFVDEMTSQGFGLVEGQMVASVSLETAEKMLIHIAVQAKEWDFEQMPAA</sequence>
<organism evidence="2 3">
    <name type="scientific">Pseudomonas gessardii</name>
    <dbReference type="NCBI Taxonomy" id="78544"/>
    <lineage>
        <taxon>Bacteria</taxon>
        <taxon>Pseudomonadati</taxon>
        <taxon>Pseudomonadota</taxon>
        <taxon>Gammaproteobacteria</taxon>
        <taxon>Pseudomonadales</taxon>
        <taxon>Pseudomonadaceae</taxon>
        <taxon>Pseudomonas</taxon>
    </lineage>
</organism>
<name>A0ABS9F9S2_9PSED</name>
<accession>A0ABS9F9S2</accession>
<proteinExistence type="predicted"/>
<dbReference type="Proteomes" id="UP000814003">
    <property type="component" value="Unassembled WGS sequence"/>
</dbReference>
<keyword evidence="3" id="KW-1185">Reference proteome</keyword>
<evidence type="ECO:0000313" key="2">
    <source>
        <dbReference type="EMBL" id="MCF5109067.1"/>
    </source>
</evidence>
<dbReference type="InterPro" id="IPR004919">
    <property type="entry name" value="GmrSD_N"/>
</dbReference>
<evidence type="ECO:0000313" key="3">
    <source>
        <dbReference type="Proteomes" id="UP000814003"/>
    </source>
</evidence>
<gene>
    <name evidence="2" type="ORF">GIW56_19715</name>
</gene>
<protein>
    <submittedName>
        <fullName evidence="2">DUF262 domain-containing protein</fullName>
    </submittedName>
</protein>
<dbReference type="EMBL" id="WKED01000040">
    <property type="protein sequence ID" value="MCF5109067.1"/>
    <property type="molecule type" value="Genomic_DNA"/>
</dbReference>
<dbReference type="Pfam" id="PF03235">
    <property type="entry name" value="GmrSD_N"/>
    <property type="match status" value="1"/>
</dbReference>
<comment type="caution">
    <text evidence="2">The sequence shown here is derived from an EMBL/GenBank/DDBJ whole genome shotgun (WGS) entry which is preliminary data.</text>
</comment>
<evidence type="ECO:0000259" key="1">
    <source>
        <dbReference type="Pfam" id="PF03235"/>
    </source>
</evidence>
<reference evidence="2 3" key="1">
    <citation type="submission" date="2019-11" db="EMBL/GenBank/DDBJ databases">
        <title>Epiphytic Pseudomonas syringae from cherry orchards.</title>
        <authorList>
            <person name="Hulin M.T."/>
        </authorList>
    </citation>
    <scope>NUCLEOTIDE SEQUENCE [LARGE SCALE GENOMIC DNA]</scope>
    <source>
        <strain evidence="2 3">PA-6-5B</strain>
    </source>
</reference>
<feature type="domain" description="GmrSD restriction endonucleases N-terminal" evidence="1">
    <location>
        <begin position="15"/>
        <end position="234"/>
    </location>
</feature>